<evidence type="ECO:0000256" key="1">
    <source>
        <dbReference type="SAM" id="Phobius"/>
    </source>
</evidence>
<protein>
    <submittedName>
        <fullName evidence="3">DUF4097 domain-containing protein</fullName>
    </submittedName>
</protein>
<evidence type="ECO:0000313" key="4">
    <source>
        <dbReference type="Proteomes" id="UP000824243"/>
    </source>
</evidence>
<keyword evidence="1" id="KW-0472">Membrane</keyword>
<dbReference type="Pfam" id="PF13349">
    <property type="entry name" value="DUF4097"/>
    <property type="match status" value="1"/>
</dbReference>
<feature type="transmembrane region" description="Helical" evidence="1">
    <location>
        <begin position="7"/>
        <end position="35"/>
    </location>
</feature>
<comment type="caution">
    <text evidence="3">The sequence shown here is derived from an EMBL/GenBank/DDBJ whole genome shotgun (WGS) entry which is preliminary data.</text>
</comment>
<accession>A0A9D1VW41</accession>
<organism evidence="3 4">
    <name type="scientific">Candidatus Mediterraneibacter caccavium</name>
    <dbReference type="NCBI Taxonomy" id="2838661"/>
    <lineage>
        <taxon>Bacteria</taxon>
        <taxon>Bacillati</taxon>
        <taxon>Bacillota</taxon>
        <taxon>Clostridia</taxon>
        <taxon>Lachnospirales</taxon>
        <taxon>Lachnospiraceae</taxon>
        <taxon>Mediterraneibacter</taxon>
    </lineage>
</organism>
<reference evidence="3" key="2">
    <citation type="submission" date="2021-04" db="EMBL/GenBank/DDBJ databases">
        <authorList>
            <person name="Gilroy R."/>
        </authorList>
    </citation>
    <scope>NUCLEOTIDE SEQUENCE</scope>
    <source>
        <strain evidence="3">ChiSjej5B23-15282</strain>
    </source>
</reference>
<reference evidence="3" key="1">
    <citation type="journal article" date="2021" name="PeerJ">
        <title>Extensive microbial diversity within the chicken gut microbiome revealed by metagenomics and culture.</title>
        <authorList>
            <person name="Gilroy R."/>
            <person name="Ravi A."/>
            <person name="Getino M."/>
            <person name="Pursley I."/>
            <person name="Horton D.L."/>
            <person name="Alikhan N.F."/>
            <person name="Baker D."/>
            <person name="Gharbi K."/>
            <person name="Hall N."/>
            <person name="Watson M."/>
            <person name="Adriaenssens E.M."/>
            <person name="Foster-Nyarko E."/>
            <person name="Jarju S."/>
            <person name="Secka A."/>
            <person name="Antonio M."/>
            <person name="Oren A."/>
            <person name="Chaudhuri R.R."/>
            <person name="La Ragione R."/>
            <person name="Hildebrand F."/>
            <person name="Pallen M.J."/>
        </authorList>
    </citation>
    <scope>NUCLEOTIDE SEQUENCE</scope>
    <source>
        <strain evidence="3">ChiSjej5B23-15282</strain>
    </source>
</reference>
<proteinExistence type="predicted"/>
<evidence type="ECO:0000313" key="3">
    <source>
        <dbReference type="EMBL" id="HIX48080.1"/>
    </source>
</evidence>
<dbReference type="AlphaFoldDB" id="A0A9D1VW41"/>
<evidence type="ECO:0000259" key="2">
    <source>
        <dbReference type="Pfam" id="PF13349"/>
    </source>
</evidence>
<gene>
    <name evidence="3" type="ORF">H9981_03565</name>
</gene>
<dbReference type="EMBL" id="DXFA01000068">
    <property type="protein sequence ID" value="HIX48080.1"/>
    <property type="molecule type" value="Genomic_DNA"/>
</dbReference>
<keyword evidence="1" id="KW-0812">Transmembrane</keyword>
<feature type="domain" description="DUF4097" evidence="2">
    <location>
        <begin position="128"/>
        <end position="240"/>
    </location>
</feature>
<name>A0A9D1VW41_9FIRM</name>
<dbReference type="Gene3D" id="2.160.20.120">
    <property type="match status" value="1"/>
</dbReference>
<dbReference type="Proteomes" id="UP000824243">
    <property type="component" value="Unassembled WGS sequence"/>
</dbReference>
<sequence length="299" mass="32767">MKKGWKIFWIICAVLAAIGIFLAVAGTALGGLALLRDEQDENIVRDWMDRLGIRIRNEVTVTADVSELPDGEYTPGEINGRDITSYSGIDELDLELTGMSVCVLPYDEELGEIYAGDIVVDTSQCRDDLKDMITVTQDGSELQVHMEDRGRLNTQDSGIMYISVPRWICFEKITADAKAGLIELSEIEARELEVKTDAGQIIVSAFSAERLDAECGVGQIILEGEVTGSAELDCNIGEVLCTLPGTADAYDYELKCAVGELMIDGELYNGIVNKKEIDNGSDCRVKAECDMGRVEINFE</sequence>
<dbReference type="InterPro" id="IPR025164">
    <property type="entry name" value="Toastrack_DUF4097"/>
</dbReference>
<keyword evidence="1" id="KW-1133">Transmembrane helix</keyword>